<dbReference type="GO" id="GO:0005213">
    <property type="term" value="F:structural constituent of egg chorion"/>
    <property type="evidence" value="ECO:0007669"/>
    <property type="project" value="InterPro"/>
</dbReference>
<dbReference type="EMBL" id="CAVLEF010000011">
    <property type="protein sequence ID" value="CAK1549252.1"/>
    <property type="molecule type" value="Genomic_DNA"/>
</dbReference>
<evidence type="ECO:0000256" key="3">
    <source>
        <dbReference type="RuleBase" id="RU004378"/>
    </source>
</evidence>
<keyword evidence="6" id="KW-1185">Reference proteome</keyword>
<organism evidence="5 6">
    <name type="scientific">Leptosia nina</name>
    <dbReference type="NCBI Taxonomy" id="320188"/>
    <lineage>
        <taxon>Eukaryota</taxon>
        <taxon>Metazoa</taxon>
        <taxon>Ecdysozoa</taxon>
        <taxon>Arthropoda</taxon>
        <taxon>Hexapoda</taxon>
        <taxon>Insecta</taxon>
        <taxon>Pterygota</taxon>
        <taxon>Neoptera</taxon>
        <taxon>Endopterygota</taxon>
        <taxon>Lepidoptera</taxon>
        <taxon>Glossata</taxon>
        <taxon>Ditrysia</taxon>
        <taxon>Papilionoidea</taxon>
        <taxon>Pieridae</taxon>
        <taxon>Pierinae</taxon>
        <taxon>Leptosia</taxon>
    </lineage>
</organism>
<reference evidence="5 6" key="1">
    <citation type="submission" date="2023-11" db="EMBL/GenBank/DDBJ databases">
        <authorList>
            <person name="Okamura Y."/>
        </authorList>
    </citation>
    <scope>NUCLEOTIDE SEQUENCE [LARGE SCALE GENOMIC DNA]</scope>
</reference>
<evidence type="ECO:0000256" key="2">
    <source>
        <dbReference type="ARBA" id="ARBA00022737"/>
    </source>
</evidence>
<evidence type="ECO:0000313" key="6">
    <source>
        <dbReference type="Proteomes" id="UP001497472"/>
    </source>
</evidence>
<feature type="signal peptide" evidence="4">
    <location>
        <begin position="1"/>
        <end position="21"/>
    </location>
</feature>
<keyword evidence="2" id="KW-0677">Repeat</keyword>
<evidence type="ECO:0000256" key="4">
    <source>
        <dbReference type="SAM" id="SignalP"/>
    </source>
</evidence>
<dbReference type="GO" id="GO:0042600">
    <property type="term" value="C:egg chorion"/>
    <property type="evidence" value="ECO:0007669"/>
    <property type="project" value="InterPro"/>
</dbReference>
<keyword evidence="4" id="KW-0732">Signal</keyword>
<comment type="caution">
    <text evidence="5">The sequence shown here is derived from an EMBL/GenBank/DDBJ whole genome shotgun (WGS) entry which is preliminary data.</text>
</comment>
<evidence type="ECO:0000313" key="5">
    <source>
        <dbReference type="EMBL" id="CAK1549252.1"/>
    </source>
</evidence>
<name>A0AAV1JMF3_9NEOP</name>
<feature type="chain" id="PRO_5043841576" evidence="4">
    <location>
        <begin position="22"/>
        <end position="141"/>
    </location>
</feature>
<proteinExistence type="inferred from homology"/>
<comment type="similarity">
    <text evidence="1 3">Belongs to the chorion protein family.</text>
</comment>
<accession>A0AAV1JMF3</accession>
<dbReference type="GO" id="GO:0007304">
    <property type="term" value="P:chorion-containing eggshell formation"/>
    <property type="evidence" value="ECO:0007669"/>
    <property type="project" value="InterPro"/>
</dbReference>
<gene>
    <name evidence="5" type="ORF">LNINA_LOCUS8565</name>
</gene>
<sequence length="141" mass="15660">MRIRALLLVCIQVFVGEETYAQCFGYTPANMNSYYGSNFYNYRPYRENIDEAFFTRQLQMQMESLNLPSPSINIAADGLIINGAISVSGTLPFMSAVAVQGELPMCGTGMVQFNSAGTDFGVTEMPIYRTSYGPYSSIQYC</sequence>
<dbReference type="Pfam" id="PF01723">
    <property type="entry name" value="Chorion_1"/>
    <property type="match status" value="1"/>
</dbReference>
<evidence type="ECO:0000256" key="1">
    <source>
        <dbReference type="ARBA" id="ARBA00005906"/>
    </source>
</evidence>
<dbReference type="InterPro" id="IPR002635">
    <property type="entry name" value="Chorion"/>
</dbReference>
<dbReference type="AlphaFoldDB" id="A0AAV1JMF3"/>
<protein>
    <submittedName>
        <fullName evidence="5">Uncharacterized protein</fullName>
    </submittedName>
</protein>
<dbReference type="Proteomes" id="UP001497472">
    <property type="component" value="Unassembled WGS sequence"/>
</dbReference>